<dbReference type="NCBIfam" id="TIGR00350">
    <property type="entry name" value="lytR_cpsA_psr"/>
    <property type="match status" value="1"/>
</dbReference>
<proteinExistence type="inferred from homology"/>
<feature type="domain" description="Cell envelope-related transcriptional attenuator" evidence="2">
    <location>
        <begin position="102"/>
        <end position="258"/>
    </location>
</feature>
<name>A0ABW2GEA9_9ACTN</name>
<protein>
    <submittedName>
        <fullName evidence="3">LCP family protein</fullName>
    </submittedName>
</protein>
<sequence length="354" mass="38077">MSHAAQQSFQPSRRAPKKRRRTGRIVALCLLALLLLSCGSLYWVYSSIDGNIDSVDLDQALGDDRPAKVETGARDILVVGSDSRAGGDNKALGGGGNVSGGRSDTTMVVHIPAGRERATVVSIPRDTLVTRPDCTRADGSTLPRAERVMFNSVYALGGPACVTKTVEAMTKVRMDHYMEIDFSGFKELVDALGGVTVDLDQPLHSPKTGLDLEPGSHRLDGTQSLAFVRTRYGYGDGSDLGRIGLQQQFILALLGEVKNQDLATSPTKLYKIADTATETLTTDEGLGSVTKLASFGRSLQGLDTANMDMVMMPVEYDKRDPNRVVAREPLAGQVWEALRNDQPLPEAAKKTAKG</sequence>
<dbReference type="InterPro" id="IPR050922">
    <property type="entry name" value="LytR/CpsA/Psr_CW_biosynth"/>
</dbReference>
<keyword evidence="4" id="KW-1185">Reference proteome</keyword>
<dbReference type="Gene3D" id="3.40.630.190">
    <property type="entry name" value="LCP protein"/>
    <property type="match status" value="1"/>
</dbReference>
<dbReference type="EMBL" id="JBHSZO010000011">
    <property type="protein sequence ID" value="MFC7218389.1"/>
    <property type="molecule type" value="Genomic_DNA"/>
</dbReference>
<dbReference type="PANTHER" id="PTHR33392">
    <property type="entry name" value="POLYISOPRENYL-TEICHOIC ACID--PEPTIDOGLYCAN TEICHOIC ACID TRANSFERASE TAGU"/>
    <property type="match status" value="1"/>
</dbReference>
<gene>
    <name evidence="3" type="ORF">ACFQLX_09435</name>
</gene>
<dbReference type="InterPro" id="IPR004474">
    <property type="entry name" value="LytR_CpsA_psr"/>
</dbReference>
<dbReference type="PANTHER" id="PTHR33392:SF6">
    <property type="entry name" value="POLYISOPRENYL-TEICHOIC ACID--PEPTIDOGLYCAN TEICHOIC ACID TRANSFERASE TAGU"/>
    <property type="match status" value="1"/>
</dbReference>
<comment type="caution">
    <text evidence="3">The sequence shown here is derived from an EMBL/GenBank/DDBJ whole genome shotgun (WGS) entry which is preliminary data.</text>
</comment>
<evidence type="ECO:0000313" key="4">
    <source>
        <dbReference type="Proteomes" id="UP001596413"/>
    </source>
</evidence>
<evidence type="ECO:0000313" key="3">
    <source>
        <dbReference type="EMBL" id="MFC7218389.1"/>
    </source>
</evidence>
<evidence type="ECO:0000256" key="1">
    <source>
        <dbReference type="ARBA" id="ARBA00006068"/>
    </source>
</evidence>
<organism evidence="3 4">
    <name type="scientific">Streptomyces polyrhachis</name>
    <dbReference type="NCBI Taxonomy" id="1282885"/>
    <lineage>
        <taxon>Bacteria</taxon>
        <taxon>Bacillati</taxon>
        <taxon>Actinomycetota</taxon>
        <taxon>Actinomycetes</taxon>
        <taxon>Kitasatosporales</taxon>
        <taxon>Streptomycetaceae</taxon>
        <taxon>Streptomyces</taxon>
    </lineage>
</organism>
<reference evidence="4" key="1">
    <citation type="journal article" date="2019" name="Int. J. Syst. Evol. Microbiol.">
        <title>The Global Catalogue of Microorganisms (GCM) 10K type strain sequencing project: providing services to taxonomists for standard genome sequencing and annotation.</title>
        <authorList>
            <consortium name="The Broad Institute Genomics Platform"/>
            <consortium name="The Broad Institute Genome Sequencing Center for Infectious Disease"/>
            <person name="Wu L."/>
            <person name="Ma J."/>
        </authorList>
    </citation>
    <scope>NUCLEOTIDE SEQUENCE [LARGE SCALE GENOMIC DNA]</scope>
    <source>
        <strain evidence="4">CGMCC 1.13681</strain>
    </source>
</reference>
<dbReference type="RefSeq" id="WP_386413740.1">
    <property type="nucleotide sequence ID" value="NZ_JBHSZO010000011.1"/>
</dbReference>
<dbReference type="Proteomes" id="UP001596413">
    <property type="component" value="Unassembled WGS sequence"/>
</dbReference>
<evidence type="ECO:0000259" key="2">
    <source>
        <dbReference type="Pfam" id="PF03816"/>
    </source>
</evidence>
<dbReference type="Pfam" id="PF03816">
    <property type="entry name" value="LytR_cpsA_psr"/>
    <property type="match status" value="1"/>
</dbReference>
<accession>A0ABW2GEA9</accession>
<comment type="similarity">
    <text evidence="1">Belongs to the LytR/CpsA/Psr (LCP) family.</text>
</comment>